<organism evidence="2 3">
    <name type="scientific">Engystomops pustulosus</name>
    <name type="common">Tungara frog</name>
    <name type="synonym">Physalaemus pustulosus</name>
    <dbReference type="NCBI Taxonomy" id="76066"/>
    <lineage>
        <taxon>Eukaryota</taxon>
        <taxon>Metazoa</taxon>
        <taxon>Chordata</taxon>
        <taxon>Craniata</taxon>
        <taxon>Vertebrata</taxon>
        <taxon>Euteleostomi</taxon>
        <taxon>Amphibia</taxon>
        <taxon>Batrachia</taxon>
        <taxon>Anura</taxon>
        <taxon>Neobatrachia</taxon>
        <taxon>Hyloidea</taxon>
        <taxon>Leptodactylidae</taxon>
        <taxon>Leiuperinae</taxon>
        <taxon>Engystomops</taxon>
    </lineage>
</organism>
<gene>
    <name evidence="2" type="ORF">GDO81_026771</name>
</gene>
<sequence>MDKGVSIQNPYASVTIPRAQLKSSFIRDTLGEDLDGVVITNPSAVPTYPSYITQDGFSNNNPDSNVNRIRTQESWRRPYNPYAGDKPQNGGHSDAMYTIDLDRHYKDVKAEENPCCCYPCCKCCPCCRKSCCVIS</sequence>
<feature type="region of interest" description="Disordered" evidence="1">
    <location>
        <begin position="73"/>
        <end position="95"/>
    </location>
</feature>
<dbReference type="AlphaFoldDB" id="A0AAV6YYJ6"/>
<dbReference type="EMBL" id="WNYA01005016">
    <property type="protein sequence ID" value="KAG8542412.1"/>
    <property type="molecule type" value="Genomic_DNA"/>
</dbReference>
<proteinExistence type="predicted"/>
<evidence type="ECO:0000313" key="3">
    <source>
        <dbReference type="Proteomes" id="UP000824782"/>
    </source>
</evidence>
<accession>A0AAV6YYJ6</accession>
<keyword evidence="3" id="KW-1185">Reference proteome</keyword>
<dbReference type="Pfam" id="PF10631">
    <property type="entry name" value="DUF2477"/>
    <property type="match status" value="1"/>
</dbReference>
<name>A0AAV6YYJ6_ENGPU</name>
<reference evidence="2" key="1">
    <citation type="thesis" date="2020" institute="ProQuest LLC" country="789 East Eisenhower Parkway, Ann Arbor, MI, USA">
        <title>Comparative Genomics and Chromosome Evolution.</title>
        <authorList>
            <person name="Mudd A.B."/>
        </authorList>
    </citation>
    <scope>NUCLEOTIDE SEQUENCE</scope>
    <source>
        <strain evidence="2">237g6f4</strain>
        <tissue evidence="2">Blood</tissue>
    </source>
</reference>
<protein>
    <submittedName>
        <fullName evidence="2">Uncharacterized protein</fullName>
    </submittedName>
</protein>
<comment type="caution">
    <text evidence="2">The sequence shown here is derived from an EMBL/GenBank/DDBJ whole genome shotgun (WGS) entry which is preliminary data.</text>
</comment>
<dbReference type="InterPro" id="IPR018904">
    <property type="entry name" value="UPF0574"/>
</dbReference>
<evidence type="ECO:0000313" key="2">
    <source>
        <dbReference type="EMBL" id="KAG8542412.1"/>
    </source>
</evidence>
<dbReference type="Proteomes" id="UP000824782">
    <property type="component" value="Unassembled WGS sequence"/>
</dbReference>
<evidence type="ECO:0000256" key="1">
    <source>
        <dbReference type="SAM" id="MobiDB-lite"/>
    </source>
</evidence>